<organism evidence="1">
    <name type="scientific">hydrothermal vent metagenome</name>
    <dbReference type="NCBI Taxonomy" id="652676"/>
    <lineage>
        <taxon>unclassified sequences</taxon>
        <taxon>metagenomes</taxon>
        <taxon>ecological metagenomes</taxon>
    </lineage>
</organism>
<evidence type="ECO:0000313" key="1">
    <source>
        <dbReference type="EMBL" id="VAW06255.1"/>
    </source>
</evidence>
<accession>A0A3B0SKA9</accession>
<protein>
    <submittedName>
        <fullName evidence="1">Enoyl-CoA hydratase</fullName>
        <ecNumber evidence="1">4.2.1.17</ecNumber>
    </submittedName>
</protein>
<keyword evidence="1" id="KW-0456">Lyase</keyword>
<dbReference type="PANTHER" id="PTHR11941:SF54">
    <property type="entry name" value="ENOYL-COA HYDRATASE, MITOCHONDRIAL"/>
    <property type="match status" value="1"/>
</dbReference>
<dbReference type="PANTHER" id="PTHR11941">
    <property type="entry name" value="ENOYL-COA HYDRATASE-RELATED"/>
    <property type="match status" value="1"/>
</dbReference>
<reference evidence="1" key="1">
    <citation type="submission" date="2018-06" db="EMBL/GenBank/DDBJ databases">
        <authorList>
            <person name="Zhirakovskaya E."/>
        </authorList>
    </citation>
    <scope>NUCLEOTIDE SEQUENCE</scope>
</reference>
<dbReference type="EMBL" id="UOEJ01000233">
    <property type="protein sequence ID" value="VAW06255.1"/>
    <property type="molecule type" value="Genomic_DNA"/>
</dbReference>
<proteinExistence type="predicted"/>
<dbReference type="InterPro" id="IPR001753">
    <property type="entry name" value="Enoyl-CoA_hydra/iso"/>
</dbReference>
<name>A0A3B0SKA9_9ZZZZ</name>
<dbReference type="SUPFAM" id="SSF52096">
    <property type="entry name" value="ClpP/crotonase"/>
    <property type="match status" value="1"/>
</dbReference>
<sequence length="258" mass="28074">MTYPTLQINEKYDGQVVEVILNDAPANILTAAMMADIRNFLKEDKNNPDRKLVIFTGAGDHFCFGASVEEHTADQVDAMLPGFHLMVGDILAHPTPTMAKVSGFCLGGGFELAIACGLVFAGERSKYAVPEIQLGVFPPVAAALLPFLANGVTASHMLLSGAKLTAGQMQDCGIINQVVGDAELTATVDSYIEKNILPRSASSLRFANRAVRMSINTVYRQHICDLERLYLDELMKSHDANEGINSFLEKRAPEWKNS</sequence>
<dbReference type="AlphaFoldDB" id="A0A3B0SKA9"/>
<dbReference type="InterPro" id="IPR029045">
    <property type="entry name" value="ClpP/crotonase-like_dom_sf"/>
</dbReference>
<dbReference type="GO" id="GO:0006635">
    <property type="term" value="P:fatty acid beta-oxidation"/>
    <property type="evidence" value="ECO:0007669"/>
    <property type="project" value="TreeGrafter"/>
</dbReference>
<dbReference type="Gene3D" id="3.90.226.10">
    <property type="entry name" value="2-enoyl-CoA Hydratase, Chain A, domain 1"/>
    <property type="match status" value="1"/>
</dbReference>
<gene>
    <name evidence="1" type="ORF">MNBD_ALPHA01-39</name>
</gene>
<dbReference type="GO" id="GO:0004300">
    <property type="term" value="F:enoyl-CoA hydratase activity"/>
    <property type="evidence" value="ECO:0007669"/>
    <property type="project" value="UniProtKB-EC"/>
</dbReference>
<dbReference type="Pfam" id="PF00378">
    <property type="entry name" value="ECH_1"/>
    <property type="match status" value="1"/>
</dbReference>
<dbReference type="EC" id="4.2.1.17" evidence="1"/>
<dbReference type="CDD" id="cd06558">
    <property type="entry name" value="crotonase-like"/>
    <property type="match status" value="1"/>
</dbReference>